<reference evidence="2 3" key="1">
    <citation type="submission" date="2015-08" db="EMBL/GenBank/DDBJ databases">
        <title>Next Generation Sequencing and Analysis of the Genome of Puccinia sorghi L Schw, the Causal Agent of Maize Common Rust.</title>
        <authorList>
            <person name="Rochi L."/>
            <person name="Burguener G."/>
            <person name="Darino M."/>
            <person name="Turjanski A."/>
            <person name="Kreff E."/>
            <person name="Dieguez M.J."/>
            <person name="Sacco F."/>
        </authorList>
    </citation>
    <scope>NUCLEOTIDE SEQUENCE [LARGE SCALE GENOMIC DNA]</scope>
    <source>
        <strain evidence="2 3">RO10H11247</strain>
    </source>
</reference>
<dbReference type="VEuPathDB" id="FungiDB:VP01_1463g3"/>
<dbReference type="OrthoDB" id="2505614at2759"/>
<evidence type="ECO:0000313" key="3">
    <source>
        <dbReference type="Proteomes" id="UP000037035"/>
    </source>
</evidence>
<feature type="transmembrane region" description="Helical" evidence="1">
    <location>
        <begin position="181"/>
        <end position="202"/>
    </location>
</feature>
<feature type="transmembrane region" description="Helical" evidence="1">
    <location>
        <begin position="214"/>
        <end position="234"/>
    </location>
</feature>
<evidence type="ECO:0000256" key="1">
    <source>
        <dbReference type="SAM" id="Phobius"/>
    </source>
</evidence>
<proteinExistence type="predicted"/>
<name>A0A0L6VJY1_9BASI</name>
<feature type="transmembrane region" description="Helical" evidence="1">
    <location>
        <begin position="156"/>
        <end position="175"/>
    </location>
</feature>
<feature type="transmembrane region" description="Helical" evidence="1">
    <location>
        <begin position="411"/>
        <end position="430"/>
    </location>
</feature>
<evidence type="ECO:0000313" key="2">
    <source>
        <dbReference type="EMBL" id="KNZ61019.1"/>
    </source>
</evidence>
<comment type="caution">
    <text evidence="2">The sequence shown here is derived from an EMBL/GenBank/DDBJ whole genome shotgun (WGS) entry which is preliminary data.</text>
</comment>
<organism evidence="2 3">
    <name type="scientific">Puccinia sorghi</name>
    <dbReference type="NCBI Taxonomy" id="27349"/>
    <lineage>
        <taxon>Eukaryota</taxon>
        <taxon>Fungi</taxon>
        <taxon>Dikarya</taxon>
        <taxon>Basidiomycota</taxon>
        <taxon>Pucciniomycotina</taxon>
        <taxon>Pucciniomycetes</taxon>
        <taxon>Pucciniales</taxon>
        <taxon>Pucciniaceae</taxon>
        <taxon>Puccinia</taxon>
    </lineage>
</organism>
<keyword evidence="1" id="KW-0472">Membrane</keyword>
<dbReference type="AlphaFoldDB" id="A0A0L6VJY1"/>
<keyword evidence="1" id="KW-0812">Transmembrane</keyword>
<protein>
    <submittedName>
        <fullName evidence="2">Uncharacterized protein</fullName>
    </submittedName>
</protein>
<feature type="transmembrane region" description="Helical" evidence="1">
    <location>
        <begin position="310"/>
        <end position="329"/>
    </location>
</feature>
<gene>
    <name evidence="2" type="ORF">VP01_1463g3</name>
</gene>
<accession>A0A0L6VJY1</accession>
<feature type="transmembrane region" description="Helical" evidence="1">
    <location>
        <begin position="279"/>
        <end position="298"/>
    </location>
</feature>
<dbReference type="EMBL" id="LAVV01005154">
    <property type="protein sequence ID" value="KNZ61019.1"/>
    <property type="molecule type" value="Genomic_DNA"/>
</dbReference>
<feature type="transmembrane region" description="Helical" evidence="1">
    <location>
        <begin position="341"/>
        <end position="360"/>
    </location>
</feature>
<keyword evidence="1" id="KW-1133">Transmembrane helix</keyword>
<sequence length="500" mass="56407">MRRNMDKKLVTTHRARVYQPRLYSQKYLSDGAARRRRDFCSTESAPQELSIELERPRGRVGRLSVRGFLPFLCRPNHEHTSPPPPAMGLAADALRLGSLCHPCPLPGRRSDGASRPHSVSPHLTPPMTNKTLEKAEHSIRLFFFFLFSDDGKTRSMLFCLVFAGLIGGCVFLGRTPAFRAIPLYTLFVASLFLFLAFAIRAGIANSSDPPKSSFVAQSLFLVFAQLCVLDAWMARIRDEYIDFLDDSNRVDLRGPAGWKSLLNMLKEHAETRWVMMTRLLIWPLCLTLYMVGYATLPSPEDGLQTDRHGATREVASFLLFIVIATMQALSLKHACFELPPWLPFTILFAISLLLWLPALCEYLSPTLDRSPNPAPQNADGVFSFPLCLSPDAFCLLAVVPDDASFVKAKTFFYVGYGFGHAVAIGGLLALHRYSRVWEYPLPQDDEAHDDEPKEQPPQEDLWANNVQEGYYRYTTYKAIRQVVFLVNSSQQGLVQSDYNR</sequence>
<keyword evidence="3" id="KW-1185">Reference proteome</keyword>
<dbReference type="Proteomes" id="UP000037035">
    <property type="component" value="Unassembled WGS sequence"/>
</dbReference>